<dbReference type="EMBL" id="QEEX01000001">
    <property type="protein sequence ID" value="PWB97157.1"/>
    <property type="molecule type" value="Genomic_DNA"/>
</dbReference>
<evidence type="ECO:0000313" key="8">
    <source>
        <dbReference type="Proteomes" id="UP000244978"/>
    </source>
</evidence>
<dbReference type="InterPro" id="IPR032466">
    <property type="entry name" value="Metal_Hydrolase"/>
</dbReference>
<dbReference type="GO" id="GO:0008270">
    <property type="term" value="F:zinc ion binding"/>
    <property type="evidence" value="ECO:0007669"/>
    <property type="project" value="UniProtKB-UniRule"/>
</dbReference>
<evidence type="ECO:0000256" key="5">
    <source>
        <dbReference type="HAMAP-Rule" id="MF_01962"/>
    </source>
</evidence>
<feature type="binding site" evidence="5">
    <location>
        <position position="199"/>
    </location>
    <ligand>
        <name>Zn(2+)</name>
        <dbReference type="ChEBI" id="CHEBI:29105"/>
        <note>catalytic</note>
    </ligand>
</feature>
<dbReference type="InterPro" id="IPR001365">
    <property type="entry name" value="A_deaminase_dom"/>
</dbReference>
<comment type="similarity">
    <text evidence="5">Belongs to the metallo-dependent hydrolases superfamily. Adenosine and AMP deaminases family. Adenine deaminase type 2 subfamily.</text>
</comment>
<comment type="catalytic activity">
    <reaction evidence="5">
        <text>adenine + H2O + H(+) = hypoxanthine + NH4(+)</text>
        <dbReference type="Rhea" id="RHEA:23688"/>
        <dbReference type="ChEBI" id="CHEBI:15377"/>
        <dbReference type="ChEBI" id="CHEBI:15378"/>
        <dbReference type="ChEBI" id="CHEBI:16708"/>
        <dbReference type="ChEBI" id="CHEBI:17368"/>
        <dbReference type="ChEBI" id="CHEBI:28938"/>
        <dbReference type="EC" id="3.5.4.2"/>
    </reaction>
</comment>
<keyword evidence="1 5" id="KW-0479">Metal-binding</keyword>
<dbReference type="GO" id="GO:0006146">
    <property type="term" value="P:adenine catabolic process"/>
    <property type="evidence" value="ECO:0007669"/>
    <property type="project" value="UniProtKB-UniRule"/>
</dbReference>
<dbReference type="RefSeq" id="WP_108997158.1">
    <property type="nucleotide sequence ID" value="NZ_QEEX01000001.1"/>
</dbReference>
<dbReference type="HAMAP" id="MF_01962">
    <property type="entry name" value="Adenine_deaminase"/>
    <property type="match status" value="1"/>
</dbReference>
<dbReference type="InterPro" id="IPR006330">
    <property type="entry name" value="Ado/ade_deaminase"/>
</dbReference>
<evidence type="ECO:0000313" key="7">
    <source>
        <dbReference type="EMBL" id="PWB97157.1"/>
    </source>
</evidence>
<accession>A0A2U1SZW7</accession>
<evidence type="ECO:0000256" key="2">
    <source>
        <dbReference type="ARBA" id="ARBA00022801"/>
    </source>
</evidence>
<feature type="active site" description="Proton donor" evidence="5">
    <location>
        <position position="202"/>
    </location>
</feature>
<comment type="caution">
    <text evidence="7">The sequence shown here is derived from an EMBL/GenBank/DDBJ whole genome shotgun (WGS) entry which is preliminary data.</text>
</comment>
<dbReference type="PANTHER" id="PTHR43114:SF6">
    <property type="entry name" value="ADENINE DEAMINASE"/>
    <property type="match status" value="1"/>
</dbReference>
<feature type="binding site" evidence="5">
    <location>
        <position position="19"/>
    </location>
    <ligand>
        <name>Zn(2+)</name>
        <dbReference type="ChEBI" id="CHEBI:29105"/>
        <note>catalytic</note>
    </ligand>
</feature>
<keyword evidence="8" id="KW-1185">Reference proteome</keyword>
<feature type="binding site" evidence="5">
    <location>
        <position position="278"/>
    </location>
    <ligand>
        <name>Zn(2+)</name>
        <dbReference type="ChEBI" id="CHEBI:29105"/>
        <note>catalytic</note>
    </ligand>
</feature>
<dbReference type="AlphaFoldDB" id="A0A2U1SZW7"/>
<protein>
    <recommendedName>
        <fullName evidence="5">Adenine deaminase</fullName>
        <shortName evidence="5">ADE</shortName>
        <ecNumber evidence="5">3.5.4.2</ecNumber>
    </recommendedName>
    <alternativeName>
        <fullName evidence="5">Adenine aminohydrolase</fullName>
        <shortName evidence="5">AAH</shortName>
    </alternativeName>
</protein>
<keyword evidence="4 5" id="KW-0546">Nucleotide metabolism</keyword>
<evidence type="ECO:0000256" key="4">
    <source>
        <dbReference type="ARBA" id="ARBA00023080"/>
    </source>
</evidence>
<gene>
    <name evidence="7" type="ORF">DF220_04380</name>
</gene>
<dbReference type="SUPFAM" id="SSF51556">
    <property type="entry name" value="Metallo-dependent hydrolases"/>
    <property type="match status" value="1"/>
</dbReference>
<feature type="site" description="Important for catalytic activity" evidence="5">
    <location>
        <position position="223"/>
    </location>
</feature>
<dbReference type="InterPro" id="IPR028892">
    <property type="entry name" value="ADE"/>
</dbReference>
<evidence type="ECO:0000256" key="3">
    <source>
        <dbReference type="ARBA" id="ARBA00022833"/>
    </source>
</evidence>
<dbReference type="GO" id="GO:0005829">
    <property type="term" value="C:cytosol"/>
    <property type="evidence" value="ECO:0007669"/>
    <property type="project" value="TreeGrafter"/>
</dbReference>
<dbReference type="EC" id="3.5.4.2" evidence="5"/>
<dbReference type="GO" id="GO:0000034">
    <property type="term" value="F:adenine deaminase activity"/>
    <property type="evidence" value="ECO:0007669"/>
    <property type="project" value="UniProtKB-UniRule"/>
</dbReference>
<evidence type="ECO:0000259" key="6">
    <source>
        <dbReference type="Pfam" id="PF00962"/>
    </source>
</evidence>
<keyword evidence="2 5" id="KW-0378">Hydrolase</keyword>
<name>A0A2U1SZW7_9MICO</name>
<dbReference type="NCBIfam" id="TIGR01430">
    <property type="entry name" value="aden_deam"/>
    <property type="match status" value="1"/>
</dbReference>
<dbReference type="NCBIfam" id="NF006850">
    <property type="entry name" value="PRK09358.1-6"/>
    <property type="match status" value="1"/>
</dbReference>
<organism evidence="7 8">
    <name type="scientific">Homoserinimonas hongtaonis</name>
    <dbReference type="NCBI Taxonomy" id="2079791"/>
    <lineage>
        <taxon>Bacteria</taxon>
        <taxon>Bacillati</taxon>
        <taxon>Actinomycetota</taxon>
        <taxon>Actinomycetes</taxon>
        <taxon>Micrococcales</taxon>
        <taxon>Microbacteriaceae</taxon>
        <taxon>Homoserinimonas</taxon>
    </lineage>
</organism>
<evidence type="ECO:0000256" key="1">
    <source>
        <dbReference type="ARBA" id="ARBA00022723"/>
    </source>
</evidence>
<dbReference type="GO" id="GO:0009117">
    <property type="term" value="P:nucleotide metabolic process"/>
    <property type="evidence" value="ECO:0007669"/>
    <property type="project" value="UniProtKB-KW"/>
</dbReference>
<comment type="cofactor">
    <cofactor evidence="5">
        <name>Zn(2+)</name>
        <dbReference type="ChEBI" id="CHEBI:29105"/>
    </cofactor>
    <text evidence="5">Binds 1 zinc ion per subunit.</text>
</comment>
<dbReference type="CDD" id="cd01320">
    <property type="entry name" value="ADA"/>
    <property type="match status" value="1"/>
</dbReference>
<proteinExistence type="inferred from homology"/>
<dbReference type="GO" id="GO:0043103">
    <property type="term" value="P:hypoxanthine salvage"/>
    <property type="evidence" value="ECO:0007669"/>
    <property type="project" value="UniProtKB-UniRule"/>
</dbReference>
<feature type="binding site" evidence="5">
    <location>
        <position position="21"/>
    </location>
    <ligand>
        <name>Zn(2+)</name>
        <dbReference type="ChEBI" id="CHEBI:29105"/>
        <note>catalytic</note>
    </ligand>
</feature>
<reference evidence="8" key="1">
    <citation type="submission" date="2018-04" db="EMBL/GenBank/DDBJ databases">
        <authorList>
            <person name="Liu S."/>
            <person name="Wang Z."/>
            <person name="Li J."/>
        </authorList>
    </citation>
    <scope>NUCLEOTIDE SEQUENCE [LARGE SCALE GENOMIC DNA]</scope>
    <source>
        <strain evidence="8">S1194</strain>
    </source>
</reference>
<dbReference type="PANTHER" id="PTHR43114">
    <property type="entry name" value="ADENINE DEAMINASE"/>
    <property type="match status" value="1"/>
</dbReference>
<sequence length="346" mass="37862">MSQHAPAHSLLGLPKAELHLHIEGTFEPELVFALAARNGIELPYASVEELRQSYSFDGLVSFLDLYYECMAVLRTERDFYELAMAYYERASAQGVRHAEIFFDPQAHTSRGVSIDTVIDGLSRAAADAHSTLGITGGLIMCFLRDLPVSSAHETLESVAHRVGDLIGVGLDSAEAGFPPSLFAEVYSRAAELGLRLVAHAGEEGPSDYVWEALRLLKVERIDHGVRSLEDSDLVDYLRENRIPLTVCPLSNLRLGGHVAFNALPALIEAGLFVTVNSDDPAYFGGYVGDNFTQIERVFGLSQSKLVELAQNSVVASFAPDSRKQQLLAEIDEWIGVNQGSQLSARR</sequence>
<dbReference type="Proteomes" id="UP000244978">
    <property type="component" value="Unassembled WGS sequence"/>
</dbReference>
<feature type="binding site" evidence="5">
    <location>
        <position position="279"/>
    </location>
    <ligand>
        <name>substrate</name>
    </ligand>
</feature>
<feature type="domain" description="Adenosine deaminase" evidence="6">
    <location>
        <begin position="14"/>
        <end position="333"/>
    </location>
</feature>
<comment type="function">
    <text evidence="5">Catalyzes the hydrolytic deamination of adenine to hypoxanthine. Plays an important role in the purine salvage pathway and in nitrogen catabolism.</text>
</comment>
<keyword evidence="3 5" id="KW-0862">Zinc</keyword>
<dbReference type="Gene3D" id="3.20.20.140">
    <property type="entry name" value="Metal-dependent hydrolases"/>
    <property type="match status" value="1"/>
</dbReference>
<dbReference type="Pfam" id="PF00962">
    <property type="entry name" value="A_deaminase"/>
    <property type="match status" value="1"/>
</dbReference>